<sequence length="125" mass="14036">MCHECTTDLYLKFRVFLPSTRKRSRVPGLRRIMGRVLRCAVRSGGRVEYFCQKCGTQQRHLIPEGWEPTSKGLTPCDVQDLASVFIAPGESLPTEEVRQQLLGPEPAPAARAEKTLSLRESRLPA</sequence>
<protein>
    <submittedName>
        <fullName evidence="2">Uncharacterized protein</fullName>
    </submittedName>
</protein>
<organism evidence="2 3">
    <name type="scientific">Kocuria palustris PEL</name>
    <dbReference type="NCBI Taxonomy" id="1236550"/>
    <lineage>
        <taxon>Bacteria</taxon>
        <taxon>Bacillati</taxon>
        <taxon>Actinomycetota</taxon>
        <taxon>Actinomycetes</taxon>
        <taxon>Micrococcales</taxon>
        <taxon>Micrococcaceae</taxon>
        <taxon>Kocuria</taxon>
    </lineage>
</organism>
<gene>
    <name evidence="2" type="ORF">C884_01662</name>
</gene>
<dbReference type="STRING" id="71999.KPaMU14_00910"/>
<dbReference type="Proteomes" id="UP000009877">
    <property type="component" value="Unassembled WGS sequence"/>
</dbReference>
<evidence type="ECO:0000313" key="2">
    <source>
        <dbReference type="EMBL" id="EME35565.1"/>
    </source>
</evidence>
<accession>M2YAR9</accession>
<proteinExistence type="predicted"/>
<evidence type="ECO:0000313" key="3">
    <source>
        <dbReference type="Proteomes" id="UP000009877"/>
    </source>
</evidence>
<reference evidence="2 3" key="1">
    <citation type="journal article" date="2014" name="Genome Announc.">
        <title>Draft Genome Sequence of Kocuria palustris PEL.</title>
        <authorList>
            <person name="Sharma G."/>
            <person name="Khatri I."/>
            <person name="Subramanian S."/>
        </authorList>
    </citation>
    <scope>NUCLEOTIDE SEQUENCE [LARGE SCALE GENOMIC DNA]</scope>
    <source>
        <strain evidence="2 3">PEL</strain>
    </source>
</reference>
<comment type="caution">
    <text evidence="2">The sequence shown here is derived from an EMBL/GenBank/DDBJ whole genome shotgun (WGS) entry which is preliminary data.</text>
</comment>
<feature type="region of interest" description="Disordered" evidence="1">
    <location>
        <begin position="102"/>
        <end position="125"/>
    </location>
</feature>
<name>M2YAR9_9MICC</name>
<dbReference type="EMBL" id="ANHZ02000030">
    <property type="protein sequence ID" value="EME35565.1"/>
    <property type="molecule type" value="Genomic_DNA"/>
</dbReference>
<feature type="compositionally biased region" description="Basic and acidic residues" evidence="1">
    <location>
        <begin position="111"/>
        <end position="125"/>
    </location>
</feature>
<keyword evidence="3" id="KW-1185">Reference proteome</keyword>
<dbReference type="AlphaFoldDB" id="M2YAR9"/>
<evidence type="ECO:0000256" key="1">
    <source>
        <dbReference type="SAM" id="MobiDB-lite"/>
    </source>
</evidence>